<name>A0A7J6T6H8_PEROL</name>
<dbReference type="EMBL" id="JABANM010009493">
    <property type="protein sequence ID" value="KAF4740838.1"/>
    <property type="molecule type" value="Genomic_DNA"/>
</dbReference>
<dbReference type="Proteomes" id="UP000574390">
    <property type="component" value="Unassembled WGS sequence"/>
</dbReference>
<reference evidence="1 2" key="1">
    <citation type="submission" date="2020-04" db="EMBL/GenBank/DDBJ databases">
        <title>Perkinsus olseni comparative genomics.</title>
        <authorList>
            <person name="Bogema D.R."/>
        </authorList>
    </citation>
    <scope>NUCLEOTIDE SEQUENCE [LARGE SCALE GENOMIC DNA]</scope>
    <source>
        <strain evidence="1">ATCC PRA-205</strain>
    </source>
</reference>
<evidence type="ECO:0000313" key="1">
    <source>
        <dbReference type="EMBL" id="KAF4740838.1"/>
    </source>
</evidence>
<dbReference type="AlphaFoldDB" id="A0A7J6T6H8"/>
<evidence type="ECO:0000313" key="2">
    <source>
        <dbReference type="Proteomes" id="UP000574390"/>
    </source>
</evidence>
<protein>
    <submittedName>
        <fullName evidence="1">Uncharacterized protein</fullName>
    </submittedName>
</protein>
<feature type="non-terminal residue" evidence="1">
    <location>
        <position position="56"/>
    </location>
</feature>
<sequence>MMAHDEKGACNEEIINRITGKGDDNHHDESNRGCCNEHNARMYSDATGADYDGTMI</sequence>
<accession>A0A7J6T6H8</accession>
<comment type="caution">
    <text evidence="1">The sequence shown here is derived from an EMBL/GenBank/DDBJ whole genome shotgun (WGS) entry which is preliminary data.</text>
</comment>
<organism evidence="1 2">
    <name type="scientific">Perkinsus olseni</name>
    <name type="common">Perkinsus atlanticus</name>
    <dbReference type="NCBI Taxonomy" id="32597"/>
    <lineage>
        <taxon>Eukaryota</taxon>
        <taxon>Sar</taxon>
        <taxon>Alveolata</taxon>
        <taxon>Perkinsozoa</taxon>
        <taxon>Perkinsea</taxon>
        <taxon>Perkinsida</taxon>
        <taxon>Perkinsidae</taxon>
        <taxon>Perkinsus</taxon>
    </lineage>
</organism>
<proteinExistence type="predicted"/>
<gene>
    <name evidence="1" type="ORF">FOZ62_024405</name>
</gene>